<gene>
    <name evidence="12" type="ORF">FRX31_006792</name>
</gene>
<evidence type="ECO:0000256" key="6">
    <source>
        <dbReference type="ARBA" id="ARBA00022729"/>
    </source>
</evidence>
<keyword evidence="8 10" id="KW-0472">Membrane</keyword>
<feature type="domain" description="DUF642" evidence="11">
    <location>
        <begin position="265"/>
        <end position="420"/>
    </location>
</feature>
<evidence type="ECO:0000256" key="9">
    <source>
        <dbReference type="ARBA" id="ARBA00023180"/>
    </source>
</evidence>
<dbReference type="Pfam" id="PF04862">
    <property type="entry name" value="DUF642"/>
    <property type="match status" value="1"/>
</dbReference>
<keyword evidence="13" id="KW-1185">Reference proteome</keyword>
<comment type="subcellular location">
    <subcellularLocation>
        <location evidence="2">Cell envelope</location>
    </subcellularLocation>
    <subcellularLocation>
        <location evidence="1">Membrane</location>
        <topology evidence="1">Multi-pass membrane protein</topology>
    </subcellularLocation>
    <subcellularLocation>
        <location evidence="3">Secreted</location>
    </subcellularLocation>
</comment>
<dbReference type="PANTHER" id="PTHR31265">
    <property type="entry name" value="OS02G0527500 PROTEIN-RELATED"/>
    <property type="match status" value="1"/>
</dbReference>
<protein>
    <submittedName>
        <fullName evidence="12">Voltage-gated hydrogen channel</fullName>
    </submittedName>
</protein>
<dbReference type="InterPro" id="IPR027359">
    <property type="entry name" value="Volt_channel_dom_sf"/>
</dbReference>
<evidence type="ECO:0000256" key="2">
    <source>
        <dbReference type="ARBA" id="ARBA00004196"/>
    </source>
</evidence>
<evidence type="ECO:0000256" key="4">
    <source>
        <dbReference type="ARBA" id="ARBA00022525"/>
    </source>
</evidence>
<evidence type="ECO:0000256" key="5">
    <source>
        <dbReference type="ARBA" id="ARBA00022692"/>
    </source>
</evidence>
<dbReference type="InterPro" id="IPR006946">
    <property type="entry name" value="DGR2-like_dom"/>
</dbReference>
<evidence type="ECO:0000256" key="10">
    <source>
        <dbReference type="SAM" id="Phobius"/>
    </source>
</evidence>
<dbReference type="Proteomes" id="UP000554482">
    <property type="component" value="Unassembled WGS sequence"/>
</dbReference>
<dbReference type="AlphaFoldDB" id="A0A7J6X1M1"/>
<evidence type="ECO:0000313" key="13">
    <source>
        <dbReference type="Proteomes" id="UP000554482"/>
    </source>
</evidence>
<dbReference type="GO" id="GO:0005576">
    <property type="term" value="C:extracellular region"/>
    <property type="evidence" value="ECO:0007669"/>
    <property type="project" value="UniProtKB-SubCell"/>
</dbReference>
<dbReference type="OrthoDB" id="1851446at2759"/>
<name>A0A7J6X1M1_THATH</name>
<dbReference type="EMBL" id="JABWDY010006523">
    <property type="protein sequence ID" value="KAF5203621.1"/>
    <property type="molecule type" value="Genomic_DNA"/>
</dbReference>
<keyword evidence="9" id="KW-0325">Glycoprotein</keyword>
<accession>A0A7J6X1M1</accession>
<evidence type="ECO:0000259" key="11">
    <source>
        <dbReference type="Pfam" id="PF04862"/>
    </source>
</evidence>
<evidence type="ECO:0000256" key="7">
    <source>
        <dbReference type="ARBA" id="ARBA00022989"/>
    </source>
</evidence>
<keyword evidence="6" id="KW-0732">Signal</keyword>
<proteinExistence type="predicted"/>
<keyword evidence="7 10" id="KW-1133">Transmembrane helix</keyword>
<feature type="transmembrane region" description="Helical" evidence="10">
    <location>
        <begin position="113"/>
        <end position="140"/>
    </location>
</feature>
<reference evidence="12 13" key="1">
    <citation type="submission" date="2020-06" db="EMBL/GenBank/DDBJ databases">
        <title>Transcriptomic and genomic resources for Thalictrum thalictroides and T. hernandezii: Facilitating candidate gene discovery in an emerging model plant lineage.</title>
        <authorList>
            <person name="Arias T."/>
            <person name="Riano-Pachon D.M."/>
            <person name="Di Stilio V.S."/>
        </authorList>
    </citation>
    <scope>NUCLEOTIDE SEQUENCE [LARGE SCALE GENOMIC DNA]</scope>
    <source>
        <strain evidence="13">cv. WT478/WT964</strain>
        <tissue evidence="12">Leaves</tissue>
    </source>
</reference>
<evidence type="ECO:0000256" key="1">
    <source>
        <dbReference type="ARBA" id="ARBA00004141"/>
    </source>
</evidence>
<dbReference type="PANTHER" id="PTHR31265:SF2">
    <property type="entry name" value="F17A17.37 PROTEIN"/>
    <property type="match status" value="1"/>
</dbReference>
<dbReference type="GO" id="GO:0016020">
    <property type="term" value="C:membrane"/>
    <property type="evidence" value="ECO:0007669"/>
    <property type="project" value="UniProtKB-SubCell"/>
</dbReference>
<keyword evidence="4" id="KW-0964">Secreted</keyword>
<dbReference type="InterPro" id="IPR052437">
    <property type="entry name" value="Pectin_Meth_Modulator"/>
</dbReference>
<comment type="caution">
    <text evidence="12">The sequence shown here is derived from an EMBL/GenBank/DDBJ whole genome shotgun (WGS) entry which is preliminary data.</text>
</comment>
<evidence type="ECO:0000256" key="3">
    <source>
        <dbReference type="ARBA" id="ARBA00004613"/>
    </source>
</evidence>
<feature type="non-terminal residue" evidence="12">
    <location>
        <position position="1"/>
    </location>
</feature>
<organism evidence="12 13">
    <name type="scientific">Thalictrum thalictroides</name>
    <name type="common">Rue-anemone</name>
    <name type="synonym">Anemone thalictroides</name>
    <dbReference type="NCBI Taxonomy" id="46969"/>
    <lineage>
        <taxon>Eukaryota</taxon>
        <taxon>Viridiplantae</taxon>
        <taxon>Streptophyta</taxon>
        <taxon>Embryophyta</taxon>
        <taxon>Tracheophyta</taxon>
        <taxon>Spermatophyta</taxon>
        <taxon>Magnoliopsida</taxon>
        <taxon>Ranunculales</taxon>
        <taxon>Ranunculaceae</taxon>
        <taxon>Thalictroideae</taxon>
        <taxon>Thalictrum</taxon>
    </lineage>
</organism>
<evidence type="ECO:0000256" key="8">
    <source>
        <dbReference type="ARBA" id="ARBA00023136"/>
    </source>
</evidence>
<feature type="transmembrane region" description="Helical" evidence="10">
    <location>
        <begin position="77"/>
        <end position="101"/>
    </location>
</feature>
<keyword evidence="5 10" id="KW-0812">Transmembrane</keyword>
<evidence type="ECO:0000313" key="12">
    <source>
        <dbReference type="EMBL" id="KAF5203621.1"/>
    </source>
</evidence>
<sequence>MSSSHIQHPQEHDSSISIEILESSIQNLIKAWLRREKWHLCFNSHQDDEHCDDDLHNKRAPWRIHLAKFLESNPIRLLALSLILLDLVFTVLDLSSSLLSCTSKKNDVKQNVVYHWGGIAILSVLTMKMLALVVALGSTFFKRPGLIVDGVVISVALLLELLLETKGAGLVIVVSLWRVVRVVESAFELSDEAIEAQIESIVCQFEVLRDENQKLQDIIVEKDKRIAELEEVVTMEAFLTLALLISFSFFTSSPAFAVEVPLDGFIPNGNFEEGPKPSNLRKTVIKGKYSLPKWEINGTVEYIHGGPQPGGMFFAVAHGVHAVRLGNEASISQTLPVKIGSLYALTFGASRTCAQEEVLRVSVPSQSGDLPLQTLYSSNGGDIYAWGFYATSKSVKVTFHNPGVQEDPACGPLIDCVAIKELKPPTLTR</sequence>
<dbReference type="Gene3D" id="1.20.120.350">
    <property type="entry name" value="Voltage-gated potassium channels. Chain C"/>
    <property type="match status" value="1"/>
</dbReference>